<proteinExistence type="predicted"/>
<dbReference type="InterPro" id="IPR038157">
    <property type="entry name" value="FeoA_core_dom"/>
</dbReference>
<dbReference type="AlphaFoldDB" id="A0A2W7S6U9"/>
<dbReference type="PANTHER" id="PTHR42954:SF2">
    <property type="entry name" value="FE(2+) TRANSPORT PROTEIN A"/>
    <property type="match status" value="1"/>
</dbReference>
<organism evidence="3 4">
    <name type="scientific">Hydrotalea sandarakina</name>
    <dbReference type="NCBI Taxonomy" id="1004304"/>
    <lineage>
        <taxon>Bacteria</taxon>
        <taxon>Pseudomonadati</taxon>
        <taxon>Bacteroidota</taxon>
        <taxon>Chitinophagia</taxon>
        <taxon>Chitinophagales</taxon>
        <taxon>Chitinophagaceae</taxon>
        <taxon>Hydrotalea</taxon>
    </lineage>
</organism>
<dbReference type="EMBL" id="QKZV01000004">
    <property type="protein sequence ID" value="PZX62967.1"/>
    <property type="molecule type" value="Genomic_DNA"/>
</dbReference>
<reference evidence="3 4" key="1">
    <citation type="submission" date="2018-06" db="EMBL/GenBank/DDBJ databases">
        <title>Genomic Encyclopedia of Archaeal and Bacterial Type Strains, Phase II (KMG-II): from individual species to whole genera.</title>
        <authorList>
            <person name="Goeker M."/>
        </authorList>
    </citation>
    <scope>NUCLEOTIDE SEQUENCE [LARGE SCALE GENOMIC DNA]</scope>
    <source>
        <strain evidence="3 4">DSM 23241</strain>
    </source>
</reference>
<sequence length="82" mass="9043">MKPLSALKIGEKGIIKEFRNDELFIKLMEMGCVPGEMIKVEQIAPLGDPISIAVAGYSLSLRLNEAETIMIDPITQEKKLPS</sequence>
<dbReference type="InterPro" id="IPR008988">
    <property type="entry name" value="Transcriptional_repressor_C"/>
</dbReference>
<protein>
    <submittedName>
        <fullName evidence="3">Ferrous iron transport protein A</fullName>
    </submittedName>
</protein>
<evidence type="ECO:0000259" key="2">
    <source>
        <dbReference type="SMART" id="SM00899"/>
    </source>
</evidence>
<dbReference type="SMART" id="SM00899">
    <property type="entry name" value="FeoA"/>
    <property type="match status" value="1"/>
</dbReference>
<evidence type="ECO:0000313" key="3">
    <source>
        <dbReference type="EMBL" id="PZX62967.1"/>
    </source>
</evidence>
<keyword evidence="1" id="KW-0408">Iron</keyword>
<dbReference type="GO" id="GO:0046914">
    <property type="term" value="F:transition metal ion binding"/>
    <property type="evidence" value="ECO:0007669"/>
    <property type="project" value="InterPro"/>
</dbReference>
<evidence type="ECO:0000256" key="1">
    <source>
        <dbReference type="ARBA" id="ARBA00023004"/>
    </source>
</evidence>
<evidence type="ECO:0000313" key="4">
    <source>
        <dbReference type="Proteomes" id="UP000249720"/>
    </source>
</evidence>
<dbReference type="OrthoDB" id="9811076at2"/>
<feature type="domain" description="Ferrous iron transporter FeoA-like" evidence="2">
    <location>
        <begin position="2"/>
        <end position="73"/>
    </location>
</feature>
<dbReference type="Gene3D" id="2.30.30.90">
    <property type="match status" value="1"/>
</dbReference>
<comment type="caution">
    <text evidence="3">The sequence shown here is derived from an EMBL/GenBank/DDBJ whole genome shotgun (WGS) entry which is preliminary data.</text>
</comment>
<dbReference type="RefSeq" id="WP_111295130.1">
    <property type="nucleotide sequence ID" value="NZ_QKZV01000004.1"/>
</dbReference>
<gene>
    <name evidence="3" type="ORF">LX80_01662</name>
</gene>
<dbReference type="Pfam" id="PF04023">
    <property type="entry name" value="FeoA"/>
    <property type="match status" value="1"/>
</dbReference>
<dbReference type="InterPro" id="IPR052713">
    <property type="entry name" value="FeoA"/>
</dbReference>
<dbReference type="InterPro" id="IPR007167">
    <property type="entry name" value="Fe-transptr_FeoA-like"/>
</dbReference>
<dbReference type="SUPFAM" id="SSF50037">
    <property type="entry name" value="C-terminal domain of transcriptional repressors"/>
    <property type="match status" value="1"/>
</dbReference>
<accession>A0A2W7S6U9</accession>
<keyword evidence="4" id="KW-1185">Reference proteome</keyword>
<name>A0A2W7S6U9_9BACT</name>
<dbReference type="Proteomes" id="UP000249720">
    <property type="component" value="Unassembled WGS sequence"/>
</dbReference>
<dbReference type="PANTHER" id="PTHR42954">
    <property type="entry name" value="FE(2+) TRANSPORT PROTEIN A"/>
    <property type="match status" value="1"/>
</dbReference>